<keyword evidence="1" id="KW-1133">Transmembrane helix</keyword>
<feature type="transmembrane region" description="Helical" evidence="1">
    <location>
        <begin position="157"/>
        <end position="176"/>
    </location>
</feature>
<name>A0A1S6ITH3_9FIRM</name>
<evidence type="ECO:0000313" key="2">
    <source>
        <dbReference type="EMBL" id="AQS58071.1"/>
    </source>
</evidence>
<keyword evidence="1" id="KW-0812">Transmembrane</keyword>
<feature type="transmembrane region" description="Helical" evidence="1">
    <location>
        <begin position="81"/>
        <end position="102"/>
    </location>
</feature>
<dbReference type="STRING" id="1833852.B0537_02545"/>
<keyword evidence="1" id="KW-0472">Membrane</keyword>
<protein>
    <recommendedName>
        <fullName evidence="4">DUF5673 domain-containing protein</fullName>
    </recommendedName>
</protein>
<evidence type="ECO:0008006" key="4">
    <source>
        <dbReference type="Google" id="ProtNLM"/>
    </source>
</evidence>
<evidence type="ECO:0000313" key="3">
    <source>
        <dbReference type="Proteomes" id="UP000189464"/>
    </source>
</evidence>
<proteinExistence type="predicted"/>
<feature type="transmembrane region" description="Helical" evidence="1">
    <location>
        <begin position="12"/>
        <end position="30"/>
    </location>
</feature>
<feature type="transmembrane region" description="Helical" evidence="1">
    <location>
        <begin position="42"/>
        <end position="60"/>
    </location>
</feature>
<dbReference type="Proteomes" id="UP000189464">
    <property type="component" value="Chromosome"/>
</dbReference>
<evidence type="ECO:0000256" key="1">
    <source>
        <dbReference type="SAM" id="Phobius"/>
    </source>
</evidence>
<reference evidence="2 3" key="1">
    <citation type="journal article" date="2016" name="Int. J. Syst. Evol. Microbiol.">
        <title>Desulfotomaculum ferrireducens sp. nov., a moderately thermophilic sulfate-reducing and dissimilatory Fe(III)-reducing bacterium isolated from compost.</title>
        <authorList>
            <person name="Yang G."/>
            <person name="Guo J."/>
            <person name="Zhuang L."/>
            <person name="Yuan Y."/>
            <person name="Zhou S."/>
        </authorList>
    </citation>
    <scope>NUCLEOTIDE SEQUENCE [LARGE SCALE GENOMIC DNA]</scope>
    <source>
        <strain evidence="2 3">GSS09</strain>
    </source>
</reference>
<organism evidence="2 3">
    <name type="scientific">Desulforamulus ferrireducens</name>
    <dbReference type="NCBI Taxonomy" id="1833852"/>
    <lineage>
        <taxon>Bacteria</taxon>
        <taxon>Bacillati</taxon>
        <taxon>Bacillota</taxon>
        <taxon>Clostridia</taxon>
        <taxon>Eubacteriales</taxon>
        <taxon>Peptococcaceae</taxon>
        <taxon>Desulforamulus</taxon>
    </lineage>
</organism>
<sequence>MQCERDIPLRTSVISAIIILTILGLTFLLFSHLYKYYSAHKILSILVVIVLIFIITDITRNQSYRKEKNNKIIAQLVKKKLNSELITGIFMISGAFIGFFLIGNNIKDFYVYLLQGNYINNVFDIVNPEIMGNLKDYAYSNKDIMLFHTILTVEERILSLFSFLFALIFGISRLYYGLHADAISQKGLLTKGRIHKWKDFTSYNWGKYYDLSTTKNPTGYYDLELAYKNGKILAYILREKESNLTLKISAEDRVKVDNFLHSVITKGDGHDGEV</sequence>
<gene>
    <name evidence="2" type="ORF">B0537_02545</name>
</gene>
<dbReference type="EMBL" id="CP019698">
    <property type="protein sequence ID" value="AQS58071.1"/>
    <property type="molecule type" value="Genomic_DNA"/>
</dbReference>
<keyword evidence="3" id="KW-1185">Reference proteome</keyword>
<dbReference type="KEGG" id="dfg:B0537_02545"/>
<dbReference type="AlphaFoldDB" id="A0A1S6ITH3"/>
<accession>A0A1S6ITH3</accession>